<dbReference type="AlphaFoldDB" id="A0A2T0RJC6"/>
<dbReference type="Proteomes" id="UP000239480">
    <property type="component" value="Unassembled WGS sequence"/>
</dbReference>
<dbReference type="OrthoDB" id="9805121at2"/>
<keyword evidence="3" id="KW-1185">Reference proteome</keyword>
<dbReference type="RefSeq" id="WP_106207136.1">
    <property type="nucleotide sequence ID" value="NZ_PVTD01000010.1"/>
</dbReference>
<dbReference type="PANTHER" id="PTHR10579:SF43">
    <property type="entry name" value="ZINC FINGER (C3HC4-TYPE RING FINGER) FAMILY PROTEIN"/>
    <property type="match status" value="1"/>
</dbReference>
<dbReference type="InterPro" id="IPR002035">
    <property type="entry name" value="VWF_A"/>
</dbReference>
<accession>A0A2T0RJC6</accession>
<organism evidence="2 3">
    <name type="scientific">Aliiruegeria haliotis</name>
    <dbReference type="NCBI Taxonomy" id="1280846"/>
    <lineage>
        <taxon>Bacteria</taxon>
        <taxon>Pseudomonadati</taxon>
        <taxon>Pseudomonadota</taxon>
        <taxon>Alphaproteobacteria</taxon>
        <taxon>Rhodobacterales</taxon>
        <taxon>Roseobacteraceae</taxon>
        <taxon>Aliiruegeria</taxon>
    </lineage>
</organism>
<dbReference type="PANTHER" id="PTHR10579">
    <property type="entry name" value="CALCIUM-ACTIVATED CHLORIDE CHANNEL REGULATOR"/>
    <property type="match status" value="1"/>
</dbReference>
<dbReference type="PROSITE" id="PS50234">
    <property type="entry name" value="VWFA"/>
    <property type="match status" value="1"/>
</dbReference>
<evidence type="ECO:0000313" key="2">
    <source>
        <dbReference type="EMBL" id="PRY21279.1"/>
    </source>
</evidence>
<dbReference type="SUPFAM" id="SSF53300">
    <property type="entry name" value="vWA-like"/>
    <property type="match status" value="1"/>
</dbReference>
<dbReference type="InterPro" id="IPR036465">
    <property type="entry name" value="vWFA_dom_sf"/>
</dbReference>
<feature type="domain" description="VWFA" evidence="1">
    <location>
        <begin position="49"/>
        <end position="229"/>
    </location>
</feature>
<dbReference type="Gene3D" id="3.40.50.410">
    <property type="entry name" value="von Willebrand factor, type A domain"/>
    <property type="match status" value="1"/>
</dbReference>
<proteinExistence type="predicted"/>
<sequence>MKKTAELKLTATFDRDLVWERGGSVRYLVVTLEGRKPEKEKIEERKPLNIALVIDASGSMSGGKLEAAKDAARGLISRMNEGDRISLVSFADDVITHVDAVSVTPEAIREIDNELMRLQTRGCTNLSEGWFTGVDCAGRVAERDPEMRARVIILSDGHANRGISNAMELAEHAGQLRTRGVITSTLGIGDGYDEQLLQGIAEHGGGRMHDAELADEISSVLLGELGEVLEAAAEETILRIDAPSGVRVEAFGLAQPSRSLDGLSMMIGALSDGIARDIVLKVTCPAGEPGSDLNFPLFAEGTCAETGRGLRTDPATIGLSFATAVQNDRQQPEEGIVRHVASAWHAHILRQSSRLNRDAAREEAERFVTEELRFFERYVGGHGFARQMVREIRMIRDRIGHRWSERTRKEMSLHAVQSVARRADFRGSAKMSFAEHLKREDRPRR</sequence>
<protein>
    <submittedName>
        <fullName evidence="2">Secreted protein with Ig-like and vWFA domain</fullName>
    </submittedName>
</protein>
<dbReference type="SMART" id="SM00327">
    <property type="entry name" value="VWA"/>
    <property type="match status" value="1"/>
</dbReference>
<dbReference type="EMBL" id="PVTD01000010">
    <property type="protein sequence ID" value="PRY21279.1"/>
    <property type="molecule type" value="Genomic_DNA"/>
</dbReference>
<dbReference type="InterPro" id="IPR051266">
    <property type="entry name" value="CLCR"/>
</dbReference>
<reference evidence="2 3" key="1">
    <citation type="submission" date="2018-03" db="EMBL/GenBank/DDBJ databases">
        <title>Genomic Encyclopedia of Archaeal and Bacterial Type Strains, Phase II (KMG-II): from individual species to whole genera.</title>
        <authorList>
            <person name="Goeker M."/>
        </authorList>
    </citation>
    <scope>NUCLEOTIDE SEQUENCE [LARGE SCALE GENOMIC DNA]</scope>
    <source>
        <strain evidence="2 3">DSM 29328</strain>
    </source>
</reference>
<dbReference type="Pfam" id="PF00092">
    <property type="entry name" value="VWA"/>
    <property type="match status" value="1"/>
</dbReference>
<evidence type="ECO:0000259" key="1">
    <source>
        <dbReference type="PROSITE" id="PS50234"/>
    </source>
</evidence>
<comment type="caution">
    <text evidence="2">The sequence shown here is derived from an EMBL/GenBank/DDBJ whole genome shotgun (WGS) entry which is preliminary data.</text>
</comment>
<evidence type="ECO:0000313" key="3">
    <source>
        <dbReference type="Proteomes" id="UP000239480"/>
    </source>
</evidence>
<name>A0A2T0RJC6_9RHOB</name>
<gene>
    <name evidence="2" type="ORF">CLV78_110154</name>
</gene>